<evidence type="ECO:0000256" key="1">
    <source>
        <dbReference type="SAM" id="MobiDB-lite"/>
    </source>
</evidence>
<dbReference type="EMBL" id="QJKJ01011630">
    <property type="protein sequence ID" value="RDX70627.1"/>
    <property type="molecule type" value="Genomic_DNA"/>
</dbReference>
<feature type="compositionally biased region" description="Basic and acidic residues" evidence="1">
    <location>
        <begin position="1"/>
        <end position="19"/>
    </location>
</feature>
<dbReference type="AlphaFoldDB" id="A0A371EX52"/>
<keyword evidence="3" id="KW-1185">Reference proteome</keyword>
<gene>
    <name evidence="2" type="ORF">CR513_50112</name>
</gene>
<feature type="non-terminal residue" evidence="2">
    <location>
        <position position="1"/>
    </location>
</feature>
<protein>
    <submittedName>
        <fullName evidence="2">Uncharacterized protein</fullName>
    </submittedName>
</protein>
<feature type="compositionally biased region" description="Low complexity" evidence="1">
    <location>
        <begin position="27"/>
        <end position="46"/>
    </location>
</feature>
<dbReference type="Proteomes" id="UP000257109">
    <property type="component" value="Unassembled WGS sequence"/>
</dbReference>
<proteinExistence type="predicted"/>
<evidence type="ECO:0000313" key="2">
    <source>
        <dbReference type="EMBL" id="RDX70627.1"/>
    </source>
</evidence>
<organism evidence="2 3">
    <name type="scientific">Mucuna pruriens</name>
    <name type="common">Velvet bean</name>
    <name type="synonym">Dolichos pruriens</name>
    <dbReference type="NCBI Taxonomy" id="157652"/>
    <lineage>
        <taxon>Eukaryota</taxon>
        <taxon>Viridiplantae</taxon>
        <taxon>Streptophyta</taxon>
        <taxon>Embryophyta</taxon>
        <taxon>Tracheophyta</taxon>
        <taxon>Spermatophyta</taxon>
        <taxon>Magnoliopsida</taxon>
        <taxon>eudicotyledons</taxon>
        <taxon>Gunneridae</taxon>
        <taxon>Pentapetalae</taxon>
        <taxon>rosids</taxon>
        <taxon>fabids</taxon>
        <taxon>Fabales</taxon>
        <taxon>Fabaceae</taxon>
        <taxon>Papilionoideae</taxon>
        <taxon>50 kb inversion clade</taxon>
        <taxon>NPAAA clade</taxon>
        <taxon>indigoferoid/millettioid clade</taxon>
        <taxon>Phaseoleae</taxon>
        <taxon>Mucuna</taxon>
    </lineage>
</organism>
<feature type="region of interest" description="Disordered" evidence="1">
    <location>
        <begin position="1"/>
        <end position="46"/>
    </location>
</feature>
<accession>A0A371EX52</accession>
<reference evidence="2" key="1">
    <citation type="submission" date="2018-05" db="EMBL/GenBank/DDBJ databases">
        <title>Draft genome of Mucuna pruriens seed.</title>
        <authorList>
            <person name="Nnadi N.E."/>
            <person name="Vos R."/>
            <person name="Hasami M.H."/>
            <person name="Devisetty U.K."/>
            <person name="Aguiy J.C."/>
        </authorList>
    </citation>
    <scope>NUCLEOTIDE SEQUENCE [LARGE SCALE GENOMIC DNA]</scope>
    <source>
        <strain evidence="2">JCA_2017</strain>
    </source>
</reference>
<name>A0A371EX52_MUCPR</name>
<evidence type="ECO:0000313" key="3">
    <source>
        <dbReference type="Proteomes" id="UP000257109"/>
    </source>
</evidence>
<comment type="caution">
    <text evidence="2">The sequence shown here is derived from an EMBL/GenBank/DDBJ whole genome shotgun (WGS) entry which is preliminary data.</text>
</comment>
<sequence length="121" mass="13351">MANKETSDGRRPLNRDRGRGVSGRGQPTINSPTSINSISTSESTIPVHQQGILPTLEEEPQPIEIGDIVITPSTLQDSCTPNYRSPHSKHVVDQRPFLQIYTTHGPSHVISSIIKQKFDEP</sequence>